<dbReference type="InterPro" id="IPR000571">
    <property type="entry name" value="Znf_CCCH"/>
</dbReference>
<dbReference type="SMART" id="SM00356">
    <property type="entry name" value="ZnF_C3H1"/>
    <property type="match status" value="2"/>
</dbReference>
<evidence type="ECO:0000256" key="2">
    <source>
        <dbReference type="SAM" id="MobiDB-lite"/>
    </source>
</evidence>
<dbReference type="Gene3D" id="3.30.1370.210">
    <property type="match status" value="1"/>
</dbReference>
<evidence type="ECO:0000313" key="4">
    <source>
        <dbReference type="EMBL" id="KAI0305127.1"/>
    </source>
</evidence>
<proteinExistence type="predicted"/>
<gene>
    <name evidence="4" type="ORF">B0F90DRAFT_1159512</name>
</gene>
<evidence type="ECO:0000313" key="5">
    <source>
        <dbReference type="Proteomes" id="UP001203297"/>
    </source>
</evidence>
<feature type="compositionally biased region" description="Polar residues" evidence="2">
    <location>
        <begin position="218"/>
        <end position="230"/>
    </location>
</feature>
<keyword evidence="1" id="KW-0479">Metal-binding</keyword>
<name>A0AAD4QP06_9AGAM</name>
<dbReference type="EMBL" id="WTXG01000006">
    <property type="protein sequence ID" value="KAI0305127.1"/>
    <property type="molecule type" value="Genomic_DNA"/>
</dbReference>
<keyword evidence="5" id="KW-1185">Reference proteome</keyword>
<feature type="region of interest" description="Disordered" evidence="2">
    <location>
        <begin position="214"/>
        <end position="241"/>
    </location>
</feature>
<dbReference type="Proteomes" id="UP001203297">
    <property type="component" value="Unassembled WGS sequence"/>
</dbReference>
<feature type="domain" description="C3H1-type" evidence="3">
    <location>
        <begin position="107"/>
        <end position="134"/>
    </location>
</feature>
<evidence type="ECO:0000256" key="1">
    <source>
        <dbReference type="PROSITE-ProRule" id="PRU00723"/>
    </source>
</evidence>
<keyword evidence="1" id="KW-0863">Zinc-finger</keyword>
<dbReference type="AlphaFoldDB" id="A0AAD4QP06"/>
<reference evidence="4" key="1">
    <citation type="journal article" date="2022" name="New Phytol.">
        <title>Evolutionary transition to the ectomycorrhizal habit in the genomes of a hyperdiverse lineage of mushroom-forming fungi.</title>
        <authorList>
            <person name="Looney B."/>
            <person name="Miyauchi S."/>
            <person name="Morin E."/>
            <person name="Drula E."/>
            <person name="Courty P.E."/>
            <person name="Kohler A."/>
            <person name="Kuo A."/>
            <person name="LaButti K."/>
            <person name="Pangilinan J."/>
            <person name="Lipzen A."/>
            <person name="Riley R."/>
            <person name="Andreopoulos W."/>
            <person name="He G."/>
            <person name="Johnson J."/>
            <person name="Nolan M."/>
            <person name="Tritt A."/>
            <person name="Barry K.W."/>
            <person name="Grigoriev I.V."/>
            <person name="Nagy L.G."/>
            <person name="Hibbett D."/>
            <person name="Henrissat B."/>
            <person name="Matheny P.B."/>
            <person name="Labbe J."/>
            <person name="Martin F.M."/>
        </authorList>
    </citation>
    <scope>NUCLEOTIDE SEQUENCE</scope>
    <source>
        <strain evidence="4">BPL690</strain>
    </source>
</reference>
<comment type="caution">
    <text evidence="4">The sequence shown here is derived from an EMBL/GenBank/DDBJ whole genome shotgun (WGS) entry which is preliminary data.</text>
</comment>
<protein>
    <recommendedName>
        <fullName evidence="3">C3H1-type domain-containing protein</fullName>
    </recommendedName>
</protein>
<feature type="zinc finger region" description="C3H1-type" evidence="1">
    <location>
        <begin position="107"/>
        <end position="134"/>
    </location>
</feature>
<keyword evidence="1" id="KW-0862">Zinc</keyword>
<accession>A0AAD4QP06</accession>
<organism evidence="4 5">
    <name type="scientific">Multifurca ochricompacta</name>
    <dbReference type="NCBI Taxonomy" id="376703"/>
    <lineage>
        <taxon>Eukaryota</taxon>
        <taxon>Fungi</taxon>
        <taxon>Dikarya</taxon>
        <taxon>Basidiomycota</taxon>
        <taxon>Agaricomycotina</taxon>
        <taxon>Agaricomycetes</taxon>
        <taxon>Russulales</taxon>
        <taxon>Russulaceae</taxon>
        <taxon>Multifurca</taxon>
    </lineage>
</organism>
<dbReference type="PROSITE" id="PS50103">
    <property type="entry name" value="ZF_C3H1"/>
    <property type="match status" value="1"/>
</dbReference>
<dbReference type="GO" id="GO:0008270">
    <property type="term" value="F:zinc ion binding"/>
    <property type="evidence" value="ECO:0007669"/>
    <property type="project" value="UniProtKB-KW"/>
</dbReference>
<evidence type="ECO:0000259" key="3">
    <source>
        <dbReference type="PROSITE" id="PS50103"/>
    </source>
</evidence>
<sequence>MNSAPVQPFRQTDMSSSSLLITQSLGLSNRPNPSLHPPIYNKPWRICRSFVYGGVCRNMACPLAHVPYNDMLDLIDFLMSCDGSPPGLRFVRRRLIRPDLNRSRKQYPSDRICNGYLTGICRFSVNCPRAHIKPTQVYLSLLPNYAVTPQPGSKVPSTPPTDPTASAVVPISATDEDHMGKPSEIPNCQERLPFDSIPFPGVDVRLSGSPLIEPDASKPSQFPMNDSVPNGTVRPPPQSNRQVLTDIWEWRSGKRTSPFIIP</sequence>